<name>A0A6J4V393_9BACT</name>
<sequence length="533" mass="57077">MAFRVGDIRKTVRRDRGSGVRRLYPRLLRDESIVPKVGIAIRFFETKLGLLRRELDPDTLIALFGDPKLARCLVGCLARSYRYRARRFADLLGDERAAALAARGLVGPRDLRALAYAEANRTGGGFVAPNDRARFLADLVPGLDLAEVDTLLWLDAPDQAILTRVGPVPTAAEIVALYNVRMIETVLRGAREARLRLGVGGDVLTTVGAVCQRHGIRLTVTDGVATLYGQQDSLGSWTRHGARLARAALALLGEGALGLGEADVQIGDETFLVALDAKTLGEALPGRSWSAQAATWEALEAFVPALVAERRAGRIAGWRLKRWPEPLVTERGVIWPEFAIGRGSIAIHLLPMRAEALRTSGSALLPLAERVPVIVLVDGAYDLRQVPAGLTVLRLDGPAAAAGLADYLERTFPTGVADATPEWLGALVDAARAAGSLAESELARRLDCAEELVAGRLAALEEAATDVIYIDGFGLCDAAFLDRARGLMDEETARNGGRLDLGTLGHKLRALAGRNEGLHALIAHLSGELQPAA</sequence>
<organism evidence="1">
    <name type="scientific">uncultured Thermomicrobiales bacterium</name>
    <dbReference type="NCBI Taxonomy" id="1645740"/>
    <lineage>
        <taxon>Bacteria</taxon>
        <taxon>Pseudomonadati</taxon>
        <taxon>Thermomicrobiota</taxon>
        <taxon>Thermomicrobia</taxon>
        <taxon>Thermomicrobiales</taxon>
        <taxon>environmental samples</taxon>
    </lineage>
</organism>
<proteinExistence type="predicted"/>
<reference evidence="1" key="1">
    <citation type="submission" date="2020-02" db="EMBL/GenBank/DDBJ databases">
        <authorList>
            <person name="Meier V. D."/>
        </authorList>
    </citation>
    <scope>NUCLEOTIDE SEQUENCE</scope>
    <source>
        <strain evidence="1">AVDCRST_MAG88</strain>
    </source>
</reference>
<accession>A0A6J4V393</accession>
<dbReference type="AlphaFoldDB" id="A0A6J4V393"/>
<evidence type="ECO:0000313" key="1">
    <source>
        <dbReference type="EMBL" id="CAA9563522.1"/>
    </source>
</evidence>
<dbReference type="InterPro" id="IPR008508">
    <property type="entry name" value="Bax1"/>
</dbReference>
<dbReference type="EMBL" id="CADCWM010000489">
    <property type="protein sequence ID" value="CAA9563522.1"/>
    <property type="molecule type" value="Genomic_DNA"/>
</dbReference>
<gene>
    <name evidence="1" type="ORF">AVDCRST_MAG88-1702</name>
</gene>
<protein>
    <submittedName>
        <fullName evidence="1">Uncharacterized protein</fullName>
    </submittedName>
</protein>
<dbReference type="Pfam" id="PF05626">
    <property type="entry name" value="DUF790"/>
    <property type="match status" value="1"/>
</dbReference>